<feature type="non-terminal residue" evidence="1">
    <location>
        <position position="1"/>
    </location>
</feature>
<dbReference type="AlphaFoldDB" id="X0TQI7"/>
<accession>X0TQI7</accession>
<dbReference type="EMBL" id="BARS01011397">
    <property type="protein sequence ID" value="GAF89461.1"/>
    <property type="molecule type" value="Genomic_DNA"/>
</dbReference>
<reference evidence="1" key="1">
    <citation type="journal article" date="2014" name="Front. Microbiol.">
        <title>High frequency of phylogenetically diverse reductive dehalogenase-homologous genes in deep subseafloor sedimentary metagenomes.</title>
        <authorList>
            <person name="Kawai M."/>
            <person name="Futagami T."/>
            <person name="Toyoda A."/>
            <person name="Takaki Y."/>
            <person name="Nishi S."/>
            <person name="Hori S."/>
            <person name="Arai W."/>
            <person name="Tsubouchi T."/>
            <person name="Morono Y."/>
            <person name="Uchiyama I."/>
            <person name="Ito T."/>
            <person name="Fujiyama A."/>
            <person name="Inagaki F."/>
            <person name="Takami H."/>
        </authorList>
    </citation>
    <scope>NUCLEOTIDE SEQUENCE</scope>
    <source>
        <strain evidence="1">Expedition CK06-06</strain>
    </source>
</reference>
<sequence length="219" mass="24356">RRLMSLLNLRFRNNELFSSGVFDLQAGSTTITDIVKELEQAKTVIIDTSSFEGRAELLIGSLIATSALNKYKNYKRDGTLNTKPIISIVLEEAPRVLGKEVLEKTSNIFATIAREGRKFKTGLIAITQLPSLIPRQILANMNTKIILGIEMAPERQAIIDSAAQDLSTDNRNIASLDRGEAIITSNFARFAIPVKIPFFDNIVKTKKLKFRQEFSGIGE</sequence>
<name>X0TQI7_9ZZZZ</name>
<evidence type="ECO:0000313" key="1">
    <source>
        <dbReference type="EMBL" id="GAF89461.1"/>
    </source>
</evidence>
<proteinExistence type="predicted"/>
<dbReference type="SUPFAM" id="SSF52540">
    <property type="entry name" value="P-loop containing nucleoside triphosphate hydrolases"/>
    <property type="match status" value="1"/>
</dbReference>
<dbReference type="InterPro" id="IPR027417">
    <property type="entry name" value="P-loop_NTPase"/>
</dbReference>
<dbReference type="PANTHER" id="PTHR42957">
    <property type="entry name" value="HELICASE MJ1565-RELATED"/>
    <property type="match status" value="1"/>
</dbReference>
<gene>
    <name evidence="1" type="ORF">S01H1_20741</name>
</gene>
<organism evidence="1">
    <name type="scientific">marine sediment metagenome</name>
    <dbReference type="NCBI Taxonomy" id="412755"/>
    <lineage>
        <taxon>unclassified sequences</taxon>
        <taxon>metagenomes</taxon>
        <taxon>ecological metagenomes</taxon>
    </lineage>
</organism>
<evidence type="ECO:0008006" key="2">
    <source>
        <dbReference type="Google" id="ProtNLM"/>
    </source>
</evidence>
<dbReference type="InterPro" id="IPR008571">
    <property type="entry name" value="HerA-like"/>
</dbReference>
<protein>
    <recommendedName>
        <fullName evidence="2">ATP-binding protein</fullName>
    </recommendedName>
</protein>
<dbReference type="PANTHER" id="PTHR42957:SF1">
    <property type="entry name" value="HELICASE MJ1565-RELATED"/>
    <property type="match status" value="1"/>
</dbReference>
<dbReference type="Gene3D" id="3.40.50.300">
    <property type="entry name" value="P-loop containing nucleotide triphosphate hydrolases"/>
    <property type="match status" value="1"/>
</dbReference>
<comment type="caution">
    <text evidence="1">The sequence shown here is derived from an EMBL/GenBank/DDBJ whole genome shotgun (WGS) entry which is preliminary data.</text>
</comment>